<dbReference type="EMBL" id="GL376603">
    <property type="status" value="NOT_ANNOTATED_CDS"/>
    <property type="molecule type" value="Genomic_DNA"/>
</dbReference>
<dbReference type="VEuPathDB" id="FungiDB:PYU1_G003209"/>
<organism evidence="2 3">
    <name type="scientific">Globisporangium ultimum (strain ATCC 200006 / CBS 805.95 / DAOM BR144)</name>
    <name type="common">Pythium ultimum</name>
    <dbReference type="NCBI Taxonomy" id="431595"/>
    <lineage>
        <taxon>Eukaryota</taxon>
        <taxon>Sar</taxon>
        <taxon>Stramenopiles</taxon>
        <taxon>Oomycota</taxon>
        <taxon>Peronosporomycetes</taxon>
        <taxon>Pythiales</taxon>
        <taxon>Pythiaceae</taxon>
        <taxon>Globisporangium</taxon>
    </lineage>
</organism>
<dbReference type="Proteomes" id="UP000019132">
    <property type="component" value="Unassembled WGS sequence"/>
</dbReference>
<dbReference type="eggNOG" id="KOG1246">
    <property type="taxonomic scope" value="Eukaryota"/>
</dbReference>
<evidence type="ECO:0000256" key="1">
    <source>
        <dbReference type="SAM" id="MobiDB-lite"/>
    </source>
</evidence>
<dbReference type="EnsemblProtists" id="PYU1_T003216">
    <property type="protein sequence ID" value="PYU1_T003216"/>
    <property type="gene ID" value="PYU1_G003209"/>
</dbReference>
<feature type="compositionally biased region" description="Basic and acidic residues" evidence="1">
    <location>
        <begin position="1"/>
        <end position="14"/>
    </location>
</feature>
<sequence length="153" mass="17253">MKKQEREQAHEENQGGHTSSEENEPPLADIKEEVGHSKTSKTVDGKEDNKVHVKKEMKVFEDAEEPVDDSIPDNLEPSALKPDPARKYRLDTPKIYTGQKFYHFLPGGAALAQVKRVFGGKKPHVAIQYMKDGRREDIDLSTMQIIIANGWDA</sequence>
<evidence type="ECO:0000313" key="3">
    <source>
        <dbReference type="Proteomes" id="UP000019132"/>
    </source>
</evidence>
<proteinExistence type="predicted"/>
<accession>K3WE25</accession>
<feature type="compositionally biased region" description="Acidic residues" evidence="1">
    <location>
        <begin position="62"/>
        <end position="71"/>
    </location>
</feature>
<dbReference type="STRING" id="431595.K3WE25"/>
<dbReference type="AlphaFoldDB" id="K3WE25"/>
<protein>
    <submittedName>
        <fullName evidence="2">Uncharacterized protein</fullName>
    </submittedName>
</protein>
<reference evidence="3" key="2">
    <citation type="submission" date="2010-04" db="EMBL/GenBank/DDBJ databases">
        <authorList>
            <person name="Buell R."/>
            <person name="Hamilton J."/>
            <person name="Hostetler J."/>
        </authorList>
    </citation>
    <scope>NUCLEOTIDE SEQUENCE [LARGE SCALE GENOMIC DNA]</scope>
    <source>
        <strain evidence="3">DAOM:BR144</strain>
    </source>
</reference>
<evidence type="ECO:0000313" key="2">
    <source>
        <dbReference type="EnsemblProtists" id="PYU1_T003216"/>
    </source>
</evidence>
<name>K3WE25_GLOUD</name>
<keyword evidence="3" id="KW-1185">Reference proteome</keyword>
<dbReference type="HOGENOM" id="CLU_1716906_0_0_1"/>
<dbReference type="InParanoid" id="K3WE25"/>
<feature type="region of interest" description="Disordered" evidence="1">
    <location>
        <begin position="1"/>
        <end position="86"/>
    </location>
</feature>
<reference evidence="3" key="1">
    <citation type="journal article" date="2010" name="Genome Biol.">
        <title>Genome sequence of the necrotrophic plant pathogen Pythium ultimum reveals original pathogenicity mechanisms and effector repertoire.</title>
        <authorList>
            <person name="Levesque C.A."/>
            <person name="Brouwer H."/>
            <person name="Cano L."/>
            <person name="Hamilton J.P."/>
            <person name="Holt C."/>
            <person name="Huitema E."/>
            <person name="Raffaele S."/>
            <person name="Robideau G.P."/>
            <person name="Thines M."/>
            <person name="Win J."/>
            <person name="Zerillo M.M."/>
            <person name="Beakes G.W."/>
            <person name="Boore J.L."/>
            <person name="Busam D."/>
            <person name="Dumas B."/>
            <person name="Ferriera S."/>
            <person name="Fuerstenberg S.I."/>
            <person name="Gachon C.M."/>
            <person name="Gaulin E."/>
            <person name="Govers F."/>
            <person name="Grenville-Briggs L."/>
            <person name="Horner N."/>
            <person name="Hostetler J."/>
            <person name="Jiang R.H."/>
            <person name="Johnson J."/>
            <person name="Krajaejun T."/>
            <person name="Lin H."/>
            <person name="Meijer H.J."/>
            <person name="Moore B."/>
            <person name="Morris P."/>
            <person name="Phuntmart V."/>
            <person name="Puiu D."/>
            <person name="Shetty J."/>
            <person name="Stajich J.E."/>
            <person name="Tripathy S."/>
            <person name="Wawra S."/>
            <person name="van West P."/>
            <person name="Whitty B.R."/>
            <person name="Coutinho P.M."/>
            <person name="Henrissat B."/>
            <person name="Martin F."/>
            <person name="Thomas P.D."/>
            <person name="Tyler B.M."/>
            <person name="De Vries R.P."/>
            <person name="Kamoun S."/>
            <person name="Yandell M."/>
            <person name="Tisserat N."/>
            <person name="Buell C.R."/>
        </authorList>
    </citation>
    <scope>NUCLEOTIDE SEQUENCE</scope>
    <source>
        <strain evidence="3">DAOM:BR144</strain>
    </source>
</reference>
<feature type="compositionally biased region" description="Basic and acidic residues" evidence="1">
    <location>
        <begin position="29"/>
        <end position="61"/>
    </location>
</feature>
<reference evidence="2" key="3">
    <citation type="submission" date="2015-02" db="UniProtKB">
        <authorList>
            <consortium name="EnsemblProtists"/>
        </authorList>
    </citation>
    <scope>IDENTIFICATION</scope>
    <source>
        <strain evidence="2">DAOM BR144</strain>
    </source>
</reference>